<dbReference type="Proteomes" id="UP000284605">
    <property type="component" value="Unassembled WGS sequence"/>
</dbReference>
<evidence type="ECO:0000313" key="2">
    <source>
        <dbReference type="Proteomes" id="UP000284605"/>
    </source>
</evidence>
<dbReference type="Gene3D" id="3.30.70.270">
    <property type="match status" value="1"/>
</dbReference>
<evidence type="ECO:0008006" key="3">
    <source>
        <dbReference type="Google" id="ProtNLM"/>
    </source>
</evidence>
<dbReference type="EMBL" id="QYUK01000011">
    <property type="protein sequence ID" value="RJF89599.1"/>
    <property type="molecule type" value="Genomic_DNA"/>
</dbReference>
<accession>A0A418WI77</accession>
<reference evidence="1 2" key="1">
    <citation type="submission" date="2018-09" db="EMBL/GenBank/DDBJ databases">
        <authorList>
            <person name="Zhu H."/>
        </authorList>
    </citation>
    <scope>NUCLEOTIDE SEQUENCE [LARGE SCALE GENOMIC DNA]</scope>
    <source>
        <strain evidence="1 2">K1W22B-8</strain>
    </source>
</reference>
<dbReference type="InterPro" id="IPR029787">
    <property type="entry name" value="Nucleotide_cyclase"/>
</dbReference>
<name>A0A418WI77_9PROT</name>
<dbReference type="SUPFAM" id="SSF55073">
    <property type="entry name" value="Nucleotide cyclase"/>
    <property type="match status" value="1"/>
</dbReference>
<proteinExistence type="predicted"/>
<organism evidence="1 2">
    <name type="scientific">Oleomonas cavernae</name>
    <dbReference type="NCBI Taxonomy" id="2320859"/>
    <lineage>
        <taxon>Bacteria</taxon>
        <taxon>Pseudomonadati</taxon>
        <taxon>Pseudomonadota</taxon>
        <taxon>Alphaproteobacteria</taxon>
        <taxon>Acetobacterales</taxon>
        <taxon>Acetobacteraceae</taxon>
        <taxon>Oleomonas</taxon>
    </lineage>
</organism>
<dbReference type="RefSeq" id="WP_147385834.1">
    <property type="nucleotide sequence ID" value="NZ_QYUK01000011.1"/>
</dbReference>
<dbReference type="AlphaFoldDB" id="A0A418WI77"/>
<evidence type="ECO:0000313" key="1">
    <source>
        <dbReference type="EMBL" id="RJF89599.1"/>
    </source>
</evidence>
<keyword evidence="2" id="KW-1185">Reference proteome</keyword>
<gene>
    <name evidence="1" type="ORF">D3874_23670</name>
</gene>
<dbReference type="OrthoDB" id="10019652at2"/>
<sequence length="131" mass="13529">MMIAIDDLAALRAGAGIDAAQDAERATAALLVRCPARLGDILHVRGPGQGWGLWSADIDRPAAAAQARQILDLVEARRLPHDFARGADSLTISIGIATTGLKTAAGAAEARALEALGRAASLGGNRIRWAD</sequence>
<dbReference type="InterPro" id="IPR043128">
    <property type="entry name" value="Rev_trsase/Diguanyl_cyclase"/>
</dbReference>
<protein>
    <recommendedName>
        <fullName evidence="3">Diguanylate cyclase</fullName>
    </recommendedName>
</protein>
<comment type="caution">
    <text evidence="1">The sequence shown here is derived from an EMBL/GenBank/DDBJ whole genome shotgun (WGS) entry which is preliminary data.</text>
</comment>